<proteinExistence type="predicted"/>
<keyword evidence="2" id="KW-1185">Reference proteome</keyword>
<gene>
    <name evidence="1" type="ORF">HMPREF0299_5085</name>
</gene>
<organism evidence="1 2">
    <name type="scientific">Corynebacterium matruchotii ATCC 14266</name>
    <dbReference type="NCBI Taxonomy" id="553207"/>
    <lineage>
        <taxon>Bacteria</taxon>
        <taxon>Bacillati</taxon>
        <taxon>Actinomycetota</taxon>
        <taxon>Actinomycetes</taxon>
        <taxon>Mycobacteriales</taxon>
        <taxon>Corynebacteriaceae</taxon>
        <taxon>Corynebacterium</taxon>
    </lineage>
</organism>
<dbReference type="Proteomes" id="UP000004218">
    <property type="component" value="Unassembled WGS sequence"/>
</dbReference>
<name>E0DHD3_9CORY</name>
<evidence type="ECO:0000313" key="2">
    <source>
        <dbReference type="Proteomes" id="UP000004218"/>
    </source>
</evidence>
<comment type="caution">
    <text evidence="1">The sequence shown here is derived from an EMBL/GenBank/DDBJ whole genome shotgun (WGS) entry which is preliminary data.</text>
</comment>
<dbReference type="EMBL" id="ACSH02000006">
    <property type="protein sequence ID" value="EFM48313.1"/>
    <property type="molecule type" value="Genomic_DNA"/>
</dbReference>
<reference evidence="1" key="1">
    <citation type="submission" date="2010-08" db="EMBL/GenBank/DDBJ databases">
        <authorList>
            <person name="Harkins D.M."/>
            <person name="Madupu R."/>
            <person name="Durkin A.S."/>
            <person name="Torralba M."/>
            <person name="Methe B."/>
            <person name="Sutton G.G."/>
            <person name="Nelson K.E."/>
        </authorList>
    </citation>
    <scope>NUCLEOTIDE SEQUENCE [LARGE SCALE GENOMIC DNA]</scope>
    <source>
        <strain evidence="1">ATCC 14266</strain>
    </source>
</reference>
<evidence type="ECO:0000313" key="1">
    <source>
        <dbReference type="EMBL" id="EFM48313.1"/>
    </source>
</evidence>
<dbReference type="AlphaFoldDB" id="E0DHD3"/>
<protein>
    <submittedName>
        <fullName evidence="1">Uncharacterized protein</fullName>
    </submittedName>
</protein>
<sequence length="58" mass="6821">MKRGGLLEFIYLLCFTWNMGNACEGNLLRLRSCFEACFMGWAWRIRTNECWIGRGIVI</sequence>
<accession>E0DHD3</accession>